<dbReference type="STRING" id="171693.BN988_02188"/>
<feature type="transmembrane region" description="Helical" evidence="6">
    <location>
        <begin position="50"/>
        <end position="75"/>
    </location>
</feature>
<evidence type="ECO:0000256" key="6">
    <source>
        <dbReference type="SAM" id="Phobius"/>
    </source>
</evidence>
<evidence type="ECO:0000313" key="8">
    <source>
        <dbReference type="Proteomes" id="UP000028863"/>
    </source>
</evidence>
<accession>W9BB77</accession>
<feature type="transmembrane region" description="Helical" evidence="6">
    <location>
        <begin position="87"/>
        <end position="110"/>
    </location>
</feature>
<evidence type="ECO:0000256" key="2">
    <source>
        <dbReference type="ARBA" id="ARBA00022475"/>
    </source>
</evidence>
<evidence type="ECO:0000256" key="5">
    <source>
        <dbReference type="ARBA" id="ARBA00023136"/>
    </source>
</evidence>
<proteinExistence type="predicted"/>
<evidence type="ECO:0000256" key="1">
    <source>
        <dbReference type="ARBA" id="ARBA00004651"/>
    </source>
</evidence>
<feature type="transmembrane region" description="Helical" evidence="6">
    <location>
        <begin position="398"/>
        <end position="418"/>
    </location>
</feature>
<evidence type="ECO:0000256" key="3">
    <source>
        <dbReference type="ARBA" id="ARBA00022692"/>
    </source>
</evidence>
<organism evidence="7 8">
    <name type="scientific">Oceanobacillus picturae</name>
    <dbReference type="NCBI Taxonomy" id="171693"/>
    <lineage>
        <taxon>Bacteria</taxon>
        <taxon>Bacillati</taxon>
        <taxon>Bacillota</taxon>
        <taxon>Bacilli</taxon>
        <taxon>Bacillales</taxon>
        <taxon>Bacillaceae</taxon>
        <taxon>Oceanobacillus</taxon>
    </lineage>
</organism>
<reference evidence="7" key="2">
    <citation type="submission" date="2014-03" db="EMBL/GenBank/DDBJ databases">
        <authorList>
            <person name="Urmite Genomes"/>
        </authorList>
    </citation>
    <scope>NUCLEOTIDE SEQUENCE</scope>
    <source>
        <strain evidence="7">S1</strain>
    </source>
</reference>
<feature type="transmembrane region" description="Helical" evidence="6">
    <location>
        <begin position="122"/>
        <end position="139"/>
    </location>
</feature>
<dbReference type="AlphaFoldDB" id="W9BB77"/>
<dbReference type="GO" id="GO:0005886">
    <property type="term" value="C:plasma membrane"/>
    <property type="evidence" value="ECO:0007669"/>
    <property type="project" value="UniProtKB-SubCell"/>
</dbReference>
<feature type="transmembrane region" description="Helical" evidence="6">
    <location>
        <begin position="369"/>
        <end position="392"/>
    </location>
</feature>
<dbReference type="InterPro" id="IPR050833">
    <property type="entry name" value="Poly_Biosynth_Transport"/>
</dbReference>
<dbReference type="eggNOG" id="COG2244">
    <property type="taxonomic scope" value="Bacteria"/>
</dbReference>
<keyword evidence="3 6" id="KW-0812">Transmembrane</keyword>
<dbReference type="PANTHER" id="PTHR30250:SF28">
    <property type="entry name" value="POLYSACCHARIDE BIOSYNTHESIS PROTEIN"/>
    <property type="match status" value="1"/>
</dbReference>
<dbReference type="PANTHER" id="PTHR30250">
    <property type="entry name" value="PST FAMILY PREDICTED COLANIC ACID TRANSPORTER"/>
    <property type="match status" value="1"/>
</dbReference>
<sequence length="427" mass="47118">MNNKLARLFNKSFVRNIIIMSTGTIAAQAISLLLTPIITRIYGPESYGLMGVFIAIMGVVTPIAALTYPIAIVLPKKNKEAQSLAQLSIYISIGLAILVLLILCFFKQFIVRLFNIEEISPYLFLIPVVILCAGFFQVMEQWLIRTKQFGISAKVAFSQSLLVNGAKTGLGYLHPFATTLIILSSINEGIRAIMMLVFSKKTGKPLPFQFTKLLSLKTTAKKYEDFPLFRAPQVLLNAFSDNMPVLLLSVFFGPASAGFYTLCRSVLKVPSNLIGKSIGDVFYPRISEAKNNGENLTKLIRKAILLLGAVGIIPFGVIVAFGPWLFTFIFGAGWEVAGEYARWISLWMFFNFTYQPCIRALPVLSAQGFHLIFTVLTLLVQTSNIIIGYYIFSSDLVIIALFGSSGAILCIVLILITLRISKKVGCS</sequence>
<dbReference type="EMBL" id="CCAX010000001">
    <property type="protein sequence ID" value="CDO03670.1"/>
    <property type="molecule type" value="Genomic_DNA"/>
</dbReference>
<feature type="transmembrane region" description="Helical" evidence="6">
    <location>
        <begin position="12"/>
        <end position="38"/>
    </location>
</feature>
<gene>
    <name evidence="7" type="ORF">BN988_02188</name>
</gene>
<protein>
    <submittedName>
        <fullName evidence="7">Colanic acid exporter</fullName>
    </submittedName>
</protein>
<feature type="transmembrane region" description="Helical" evidence="6">
    <location>
        <begin position="245"/>
        <end position="263"/>
    </location>
</feature>
<feature type="transmembrane region" description="Helical" evidence="6">
    <location>
        <begin position="340"/>
        <end position="357"/>
    </location>
</feature>
<feature type="transmembrane region" description="Helical" evidence="6">
    <location>
        <begin position="176"/>
        <end position="198"/>
    </location>
</feature>
<evidence type="ECO:0000313" key="7">
    <source>
        <dbReference type="EMBL" id="CDO03670.1"/>
    </source>
</evidence>
<keyword evidence="8" id="KW-1185">Reference proteome</keyword>
<dbReference type="Proteomes" id="UP000028863">
    <property type="component" value="Unassembled WGS sequence"/>
</dbReference>
<evidence type="ECO:0000256" key="4">
    <source>
        <dbReference type="ARBA" id="ARBA00022989"/>
    </source>
</evidence>
<feature type="transmembrane region" description="Helical" evidence="6">
    <location>
        <begin position="304"/>
        <end position="334"/>
    </location>
</feature>
<comment type="subcellular location">
    <subcellularLocation>
        <location evidence="1">Cell membrane</location>
        <topology evidence="1">Multi-pass membrane protein</topology>
    </subcellularLocation>
</comment>
<dbReference type="RefSeq" id="WP_036575950.1">
    <property type="nucleotide sequence ID" value="NZ_CABLBW010000001.1"/>
</dbReference>
<comment type="caution">
    <text evidence="7">The sequence shown here is derived from an EMBL/GenBank/DDBJ whole genome shotgun (WGS) entry which is preliminary data.</text>
</comment>
<keyword evidence="5 6" id="KW-0472">Membrane</keyword>
<reference evidence="7" key="1">
    <citation type="submission" date="2014-03" db="EMBL/GenBank/DDBJ databases">
        <title>Draft genome sequencing of Oceanobacillus picturae strain S1 isolated from human gut.</title>
        <authorList>
            <person name="Croce O."/>
            <person name="Lagier J.C."/>
            <person name="Raoult D."/>
        </authorList>
    </citation>
    <scope>NUCLEOTIDE SEQUENCE [LARGE SCALE GENOMIC DNA]</scope>
    <source>
        <strain evidence="7">S1</strain>
    </source>
</reference>
<keyword evidence="2" id="KW-1003">Cell membrane</keyword>
<name>W9BB77_9BACI</name>
<keyword evidence="4 6" id="KW-1133">Transmembrane helix</keyword>
<dbReference type="Pfam" id="PF13440">
    <property type="entry name" value="Polysacc_synt_3"/>
    <property type="match status" value="1"/>
</dbReference>